<reference evidence="2 3" key="1">
    <citation type="submission" date="2024-09" db="EMBL/GenBank/DDBJ databases">
        <title>Rethinking Asexuality: The Enigmatic Case of Functional Sexual Genes in Lepraria (Stereocaulaceae).</title>
        <authorList>
            <person name="Doellman M."/>
            <person name="Sun Y."/>
            <person name="Barcenas-Pena A."/>
            <person name="Lumbsch H.T."/>
            <person name="Grewe F."/>
        </authorList>
    </citation>
    <scope>NUCLEOTIDE SEQUENCE [LARGE SCALE GENOMIC DNA]</scope>
    <source>
        <strain evidence="2 3">Mercado 3170</strain>
    </source>
</reference>
<feature type="compositionally biased region" description="Polar residues" evidence="1">
    <location>
        <begin position="1"/>
        <end position="13"/>
    </location>
</feature>
<comment type="caution">
    <text evidence="2">The sequence shown here is derived from an EMBL/GenBank/DDBJ whole genome shotgun (WGS) entry which is preliminary data.</text>
</comment>
<dbReference type="EMBL" id="JBEFKJ010000020">
    <property type="protein sequence ID" value="KAL2040724.1"/>
    <property type="molecule type" value="Genomic_DNA"/>
</dbReference>
<dbReference type="Proteomes" id="UP001590950">
    <property type="component" value="Unassembled WGS sequence"/>
</dbReference>
<proteinExistence type="predicted"/>
<name>A0ABR4A487_9LECA</name>
<organism evidence="2 3">
    <name type="scientific">Stereocaulon virgatum</name>
    <dbReference type="NCBI Taxonomy" id="373712"/>
    <lineage>
        <taxon>Eukaryota</taxon>
        <taxon>Fungi</taxon>
        <taxon>Dikarya</taxon>
        <taxon>Ascomycota</taxon>
        <taxon>Pezizomycotina</taxon>
        <taxon>Lecanoromycetes</taxon>
        <taxon>OSLEUM clade</taxon>
        <taxon>Lecanoromycetidae</taxon>
        <taxon>Lecanorales</taxon>
        <taxon>Lecanorineae</taxon>
        <taxon>Stereocaulaceae</taxon>
        <taxon>Stereocaulon</taxon>
    </lineage>
</organism>
<feature type="region of interest" description="Disordered" evidence="1">
    <location>
        <begin position="113"/>
        <end position="182"/>
    </location>
</feature>
<evidence type="ECO:0000256" key="1">
    <source>
        <dbReference type="SAM" id="MobiDB-lite"/>
    </source>
</evidence>
<evidence type="ECO:0000313" key="2">
    <source>
        <dbReference type="EMBL" id="KAL2040724.1"/>
    </source>
</evidence>
<sequence>MPTDTIVSSTNPTSPLPANGKRQANPTISPIAIPSTFTTSTITAFPPGGSDKQKQQIRPRGSTPTDTALPLGASDHMVNIAVAGGSKILSALVAESTGADGNRELVFKKLGCAGKSGKDGSQRQRVKPSPQDSVIPDTATRTFDLGASTAMSNSGGKKNAVVPPYVGAKRTDTPAAAPTSLG</sequence>
<protein>
    <submittedName>
        <fullName evidence="2">Uncharacterized protein</fullName>
    </submittedName>
</protein>
<gene>
    <name evidence="2" type="ORF">N7G274_006703</name>
</gene>
<feature type="region of interest" description="Disordered" evidence="1">
    <location>
        <begin position="1"/>
        <end position="72"/>
    </location>
</feature>
<accession>A0ABR4A487</accession>
<evidence type="ECO:0000313" key="3">
    <source>
        <dbReference type="Proteomes" id="UP001590950"/>
    </source>
</evidence>
<keyword evidence="3" id="KW-1185">Reference proteome</keyword>